<evidence type="ECO:0000259" key="13">
    <source>
        <dbReference type="Pfam" id="PF00487"/>
    </source>
</evidence>
<comment type="subcellular location">
    <subcellularLocation>
        <location evidence="1">Membrane</location>
        <topology evidence="1">Multi-pass membrane protein</topology>
    </subcellularLocation>
</comment>
<evidence type="ECO:0000256" key="3">
    <source>
        <dbReference type="ARBA" id="ARBA00022516"/>
    </source>
</evidence>
<keyword evidence="15" id="KW-1185">Reference proteome</keyword>
<evidence type="ECO:0000256" key="1">
    <source>
        <dbReference type="ARBA" id="ARBA00004141"/>
    </source>
</evidence>
<keyword evidence="11" id="KW-0275">Fatty acid biosynthesis</keyword>
<comment type="similarity">
    <text evidence="2">Belongs to the fatty acid desaturase type 2 family.</text>
</comment>
<evidence type="ECO:0000256" key="6">
    <source>
        <dbReference type="ARBA" id="ARBA00022989"/>
    </source>
</evidence>
<feature type="transmembrane region" description="Helical" evidence="12">
    <location>
        <begin position="195"/>
        <end position="212"/>
    </location>
</feature>
<sequence length="302" mass="35108">MWLQWFDNQHNQPDSDSESIAWSRIVPFILLHLACLMVFWVPLTGFALLVCGLSYFVRMFAITGFYHRYFSHKSFKTSRLMQTIFAVIGATATQRGPLWWAAHHRHHHIHADTDADAHSPKHGFWRSHLGWFLQDKNFATQQERVKDLNQFPELRWIDRYDIIFPVLYIIFLFALGEILDAVFPTLNTSGLQLVVWGYVVSTVLLAHITYAINSLAHVFGSREYETGDNSRNNFILAILTLGEGWHNNHHCSPGSVRQGFRWWQIDISYYILWLMSKTGLIWDLKPPNKILLAKKKLRGAAV</sequence>
<name>A0A917FRM7_9GAMM</name>
<dbReference type="Proteomes" id="UP000605253">
    <property type="component" value="Unassembled WGS sequence"/>
</dbReference>
<feature type="transmembrane region" description="Helical" evidence="12">
    <location>
        <begin position="46"/>
        <end position="66"/>
    </location>
</feature>
<dbReference type="CDD" id="cd03505">
    <property type="entry name" value="Delta9-FADS-like"/>
    <property type="match status" value="1"/>
</dbReference>
<evidence type="ECO:0000313" key="15">
    <source>
        <dbReference type="Proteomes" id="UP000605253"/>
    </source>
</evidence>
<keyword evidence="9" id="KW-0443">Lipid metabolism</keyword>
<keyword evidence="8" id="KW-0408">Iron</keyword>
<evidence type="ECO:0000256" key="10">
    <source>
        <dbReference type="ARBA" id="ARBA00023136"/>
    </source>
</evidence>
<feature type="domain" description="Fatty acid desaturase" evidence="13">
    <location>
        <begin position="47"/>
        <end position="265"/>
    </location>
</feature>
<dbReference type="PANTHER" id="PTHR11351:SF31">
    <property type="entry name" value="DESATURASE 1, ISOFORM A-RELATED"/>
    <property type="match status" value="1"/>
</dbReference>
<keyword evidence="5" id="KW-0276">Fatty acid metabolism</keyword>
<evidence type="ECO:0000256" key="5">
    <source>
        <dbReference type="ARBA" id="ARBA00022832"/>
    </source>
</evidence>
<dbReference type="GO" id="GO:0016717">
    <property type="term" value="F:oxidoreductase activity, acting on paired donors, with oxidation of a pair of donors resulting in the reduction of molecular oxygen to two molecules of water"/>
    <property type="evidence" value="ECO:0007669"/>
    <property type="project" value="InterPro"/>
</dbReference>
<evidence type="ECO:0000256" key="11">
    <source>
        <dbReference type="ARBA" id="ARBA00023160"/>
    </source>
</evidence>
<protein>
    <submittedName>
        <fullName evidence="14">Stearoyl-CoA desaturase</fullName>
    </submittedName>
</protein>
<evidence type="ECO:0000256" key="12">
    <source>
        <dbReference type="SAM" id="Phobius"/>
    </source>
</evidence>
<dbReference type="InterPro" id="IPR005804">
    <property type="entry name" value="FA_desaturase_dom"/>
</dbReference>
<keyword evidence="7" id="KW-0560">Oxidoreductase</keyword>
<keyword evidence="4 12" id="KW-0812">Transmembrane</keyword>
<comment type="caution">
    <text evidence="14">The sequence shown here is derived from an EMBL/GenBank/DDBJ whole genome shotgun (WGS) entry which is preliminary data.</text>
</comment>
<dbReference type="InterPro" id="IPR015876">
    <property type="entry name" value="Acyl-CoA_DS"/>
</dbReference>
<evidence type="ECO:0000256" key="4">
    <source>
        <dbReference type="ARBA" id="ARBA00022692"/>
    </source>
</evidence>
<evidence type="ECO:0000256" key="7">
    <source>
        <dbReference type="ARBA" id="ARBA00023002"/>
    </source>
</evidence>
<keyword evidence="10 12" id="KW-0472">Membrane</keyword>
<dbReference type="EMBL" id="BMEO01000015">
    <property type="protein sequence ID" value="GGG01851.1"/>
    <property type="molecule type" value="Genomic_DNA"/>
</dbReference>
<gene>
    <name evidence="14" type="primary">desC</name>
    <name evidence="14" type="ORF">GCM10011365_23810</name>
</gene>
<dbReference type="PRINTS" id="PR00075">
    <property type="entry name" value="FACDDSATRASE"/>
</dbReference>
<keyword evidence="3" id="KW-0444">Lipid biosynthesis</keyword>
<evidence type="ECO:0000256" key="2">
    <source>
        <dbReference type="ARBA" id="ARBA00008749"/>
    </source>
</evidence>
<reference evidence="14" key="2">
    <citation type="submission" date="2020-09" db="EMBL/GenBank/DDBJ databases">
        <authorList>
            <person name="Sun Q."/>
            <person name="Zhou Y."/>
        </authorList>
    </citation>
    <scope>NUCLEOTIDE SEQUENCE</scope>
    <source>
        <strain evidence="14">CGMCC 1.12181</strain>
    </source>
</reference>
<dbReference type="PANTHER" id="PTHR11351">
    <property type="entry name" value="ACYL-COA DESATURASE"/>
    <property type="match status" value="1"/>
</dbReference>
<evidence type="ECO:0000313" key="14">
    <source>
        <dbReference type="EMBL" id="GGG01851.1"/>
    </source>
</evidence>
<keyword evidence="6 12" id="KW-1133">Transmembrane helix</keyword>
<proteinExistence type="inferred from homology"/>
<dbReference type="AlphaFoldDB" id="A0A917FRM7"/>
<reference evidence="14" key="1">
    <citation type="journal article" date="2014" name="Int. J. Syst. Evol. Microbiol.">
        <title>Complete genome sequence of Corynebacterium casei LMG S-19264T (=DSM 44701T), isolated from a smear-ripened cheese.</title>
        <authorList>
            <consortium name="US DOE Joint Genome Institute (JGI-PGF)"/>
            <person name="Walter F."/>
            <person name="Albersmeier A."/>
            <person name="Kalinowski J."/>
            <person name="Ruckert C."/>
        </authorList>
    </citation>
    <scope>NUCLEOTIDE SEQUENCE</scope>
    <source>
        <strain evidence="14">CGMCC 1.12181</strain>
    </source>
</reference>
<accession>A0A917FRM7</accession>
<organism evidence="14 15">
    <name type="scientific">Marinicella pacifica</name>
    <dbReference type="NCBI Taxonomy" id="1171543"/>
    <lineage>
        <taxon>Bacteria</taxon>
        <taxon>Pseudomonadati</taxon>
        <taxon>Pseudomonadota</taxon>
        <taxon>Gammaproteobacteria</taxon>
        <taxon>Lysobacterales</taxon>
        <taxon>Marinicellaceae</taxon>
        <taxon>Marinicella</taxon>
    </lineage>
</organism>
<dbReference type="Pfam" id="PF00487">
    <property type="entry name" value="FA_desaturase"/>
    <property type="match status" value="1"/>
</dbReference>
<evidence type="ECO:0000256" key="9">
    <source>
        <dbReference type="ARBA" id="ARBA00023098"/>
    </source>
</evidence>
<evidence type="ECO:0000256" key="8">
    <source>
        <dbReference type="ARBA" id="ARBA00023004"/>
    </source>
</evidence>
<feature type="transmembrane region" description="Helical" evidence="12">
    <location>
        <begin position="162"/>
        <end position="183"/>
    </location>
</feature>
<dbReference type="GO" id="GO:0016020">
    <property type="term" value="C:membrane"/>
    <property type="evidence" value="ECO:0007669"/>
    <property type="project" value="UniProtKB-SubCell"/>
</dbReference>
<dbReference type="GO" id="GO:0006633">
    <property type="term" value="P:fatty acid biosynthetic process"/>
    <property type="evidence" value="ECO:0007669"/>
    <property type="project" value="UniProtKB-KW"/>
</dbReference>